<proteinExistence type="predicted"/>
<evidence type="ECO:0000313" key="1">
    <source>
        <dbReference type="Proteomes" id="UP000095286"/>
    </source>
</evidence>
<dbReference type="Proteomes" id="UP000095286">
    <property type="component" value="Unplaced"/>
</dbReference>
<reference evidence="2" key="1">
    <citation type="submission" date="2016-11" db="UniProtKB">
        <authorList>
            <consortium name="WormBaseParasite"/>
        </authorList>
    </citation>
    <scope>IDENTIFICATION</scope>
    <source>
        <strain evidence="2">KR3021</strain>
    </source>
</reference>
<accession>A0AC35TQC9</accession>
<protein>
    <submittedName>
        <fullName evidence="2">UBX domain-containing protein</fullName>
    </submittedName>
</protein>
<evidence type="ECO:0000313" key="2">
    <source>
        <dbReference type="WBParaSite" id="RSKR_0000301000.1"/>
    </source>
</evidence>
<sequence length="347" mass="40414">MDRFNLRKSAAEPELIVIDDSDDEEQKPTISENVPRIKVEQLYGPGIENFNVREIEDRLEFIRRFSTHIKKFLLMIILNGNEKTSHQFANQVVFNENVKAAYSSLFGVIITASSSKYGQSAHVNYKLDGFPNVLLVDPRTGERICSLHATSFDPNYFVSQLYEVSAKYPSFEALDNQMVSHYGGVVLPPKDIVINNVANVRKRRFHNWEENDLEMEDESCSSKMNYKRFKFVGHSPPIQEEFLEDGIEDKSMRTIDMDEYKKYEGPNNGRRIQFCIQLPDGKRENLQLNDSSTMKAVFYFIAGLGYNIREYVIIHSFPKQTIAFQHFYKTLKDIQFHDREFLLVDRK</sequence>
<dbReference type="WBParaSite" id="RSKR_0000301000.1">
    <property type="protein sequence ID" value="RSKR_0000301000.1"/>
    <property type="gene ID" value="RSKR_0000301000"/>
</dbReference>
<organism evidence="1 2">
    <name type="scientific">Rhabditophanes sp. KR3021</name>
    <dbReference type="NCBI Taxonomy" id="114890"/>
    <lineage>
        <taxon>Eukaryota</taxon>
        <taxon>Metazoa</taxon>
        <taxon>Ecdysozoa</taxon>
        <taxon>Nematoda</taxon>
        <taxon>Chromadorea</taxon>
        <taxon>Rhabditida</taxon>
        <taxon>Tylenchina</taxon>
        <taxon>Panagrolaimomorpha</taxon>
        <taxon>Strongyloidoidea</taxon>
        <taxon>Alloionematidae</taxon>
        <taxon>Rhabditophanes</taxon>
    </lineage>
</organism>
<name>A0AC35TQC9_9BILA</name>